<dbReference type="InterPro" id="IPR016155">
    <property type="entry name" value="Mopterin_synth/thiamin_S_b"/>
</dbReference>
<dbReference type="Pfam" id="PF02597">
    <property type="entry name" value="ThiS"/>
    <property type="match status" value="1"/>
</dbReference>
<dbReference type="Gene3D" id="3.10.20.30">
    <property type="match status" value="1"/>
</dbReference>
<gene>
    <name evidence="1" type="ORF">ciss_08680</name>
</gene>
<accession>A0A1L8D165</accession>
<dbReference type="OrthoDB" id="9801945at2"/>
<proteinExistence type="predicted"/>
<sequence>MKIEIRLFATFREGRFKKDVWELPEGTKVIDVLNRLGIKPEEIAILLVNGLDAEPDHVLKDGDYISLFPPVGGG</sequence>
<dbReference type="AlphaFoldDB" id="A0A1L8D165"/>
<dbReference type="EMBL" id="BDJL01000024">
    <property type="protein sequence ID" value="GAV24935.1"/>
    <property type="molecule type" value="Genomic_DNA"/>
</dbReference>
<dbReference type="STRING" id="661089.ciss_08680"/>
<keyword evidence="2" id="KW-1185">Reference proteome</keyword>
<comment type="caution">
    <text evidence="1">The sequence shown here is derived from an EMBL/GenBank/DDBJ whole genome shotgun (WGS) entry which is preliminary data.</text>
</comment>
<protein>
    <submittedName>
        <fullName evidence="1">Molybdopterin synthase sulfur carrier subunit</fullName>
    </submittedName>
</protein>
<organism evidence="1 2">
    <name type="scientific">Carboxydothermus islandicus</name>
    <dbReference type="NCBI Taxonomy" id="661089"/>
    <lineage>
        <taxon>Bacteria</taxon>
        <taxon>Bacillati</taxon>
        <taxon>Bacillota</taxon>
        <taxon>Clostridia</taxon>
        <taxon>Thermoanaerobacterales</taxon>
        <taxon>Thermoanaerobacteraceae</taxon>
        <taxon>Carboxydothermus</taxon>
    </lineage>
</organism>
<reference evidence="2" key="1">
    <citation type="submission" date="2016-12" db="EMBL/GenBank/DDBJ databases">
        <title>Draft Genome Sequences od Carboxydothermus pertinax and islandicus, Hydrogenogenic Carboxydotrophic Bacteria.</title>
        <authorList>
            <person name="Fukuyama Y."/>
            <person name="Ohmae K."/>
            <person name="Yoneda Y."/>
            <person name="Yoshida T."/>
            <person name="Sako Y."/>
        </authorList>
    </citation>
    <scope>NUCLEOTIDE SEQUENCE [LARGE SCALE GENOMIC DNA]</scope>
    <source>
        <strain evidence="2">SET</strain>
    </source>
</reference>
<evidence type="ECO:0000313" key="1">
    <source>
        <dbReference type="EMBL" id="GAV24935.1"/>
    </source>
</evidence>
<dbReference type="CDD" id="cd17040">
    <property type="entry name" value="Ubl_MoaD_like"/>
    <property type="match status" value="1"/>
</dbReference>
<dbReference type="InterPro" id="IPR012675">
    <property type="entry name" value="Beta-grasp_dom_sf"/>
</dbReference>
<dbReference type="Proteomes" id="UP000187338">
    <property type="component" value="Unassembled WGS sequence"/>
</dbReference>
<name>A0A1L8D165_9THEO</name>
<dbReference type="InterPro" id="IPR003749">
    <property type="entry name" value="ThiS/MoaD-like"/>
</dbReference>
<evidence type="ECO:0000313" key="2">
    <source>
        <dbReference type="Proteomes" id="UP000187338"/>
    </source>
</evidence>
<dbReference type="SUPFAM" id="SSF54285">
    <property type="entry name" value="MoaD/ThiS"/>
    <property type="match status" value="1"/>
</dbReference>